<comment type="caution">
    <text evidence="2">The sequence shown here is derived from an EMBL/GenBank/DDBJ whole genome shotgun (WGS) entry which is preliminary data.</text>
</comment>
<dbReference type="InterPro" id="IPR028082">
    <property type="entry name" value="Peripla_BP_I"/>
</dbReference>
<accession>A0A9Q5WGT9</accession>
<dbReference type="SUPFAM" id="SSF53822">
    <property type="entry name" value="Periplasmic binding protein-like I"/>
    <property type="match status" value="1"/>
</dbReference>
<dbReference type="EMBL" id="JYMX02000020">
    <property type="protein sequence ID" value="MCW3714234.1"/>
    <property type="molecule type" value="Genomic_DNA"/>
</dbReference>
<dbReference type="RefSeq" id="WP_059721064.1">
    <property type="nucleotide sequence ID" value="NZ_CAJPCK010000031.1"/>
</dbReference>
<dbReference type="PANTHER" id="PTHR35271">
    <property type="entry name" value="ABC TRANSPORTER, SUBSTRATE-BINDING LIPOPROTEIN-RELATED"/>
    <property type="match status" value="1"/>
</dbReference>
<keyword evidence="1" id="KW-0732">Signal</keyword>
<evidence type="ECO:0000313" key="2">
    <source>
        <dbReference type="EMBL" id="MCW3714234.1"/>
    </source>
</evidence>
<sequence length="321" mass="33283">MKRFKTFAIRSITAGVAALALAGAAHAQTVKVLSIVDHPALDAIRDGVRAELKAEGYGDDKLKWEYQSAQGNTGTAAQIARKFVGDKPDVIVAIATPAAQSVVAATKSVPVVYSGVTDPVAAQLVKGWGPSGTNVTGVSDKLPLDRQVALIKRVVPNAKTVGMVYNPGEANSVVVVKELKEILAKQGMTLKEAAAPRTVDIGPAAKSLIGKVDVIYTNTDNNVVSAYEALVKVANEAKIPLVAGDTDSVKRGGIAALGINYGDLGRQTGRVVARILKGEKPGAIASETSSNLELFVNTGAAAKQGVTLSPDLVKEAKTVIK</sequence>
<reference evidence="2 3" key="2">
    <citation type="journal article" date="2017" name="Front. Microbiol.">
        <title>Genomics Reveals a Unique Clone of Burkholderia cenocepacia Harboring an Actively Excising Novel Genomic Island.</title>
        <authorList>
            <person name="Patil P.P."/>
            <person name="Mali S."/>
            <person name="Midha S."/>
            <person name="Gautam V."/>
            <person name="Dash L."/>
            <person name="Kumar S."/>
            <person name="Shastri J."/>
            <person name="Singhal L."/>
            <person name="Patil P.B."/>
        </authorList>
    </citation>
    <scope>NUCLEOTIDE SEQUENCE [LARGE SCALE GENOMIC DNA]</scope>
    <source>
        <strain evidence="2 3">BC-19</strain>
    </source>
</reference>
<dbReference type="AlphaFoldDB" id="A0A9Q5WGT9"/>
<dbReference type="Pfam" id="PF04392">
    <property type="entry name" value="ABC_sub_bind"/>
    <property type="match status" value="1"/>
</dbReference>
<dbReference type="Proteomes" id="UP000191686">
    <property type="component" value="Unassembled WGS sequence"/>
</dbReference>
<evidence type="ECO:0000313" key="3">
    <source>
        <dbReference type="Proteomes" id="UP000191686"/>
    </source>
</evidence>
<proteinExistence type="predicted"/>
<name>A0A9Q5WGT9_9BURK</name>
<dbReference type="Gene3D" id="3.40.50.2300">
    <property type="match status" value="2"/>
</dbReference>
<gene>
    <name evidence="2" type="ORF">UE95_023400</name>
</gene>
<protein>
    <submittedName>
        <fullName evidence="2">ABC transporter substrate-binding protein</fullName>
    </submittedName>
</protein>
<reference evidence="2 3" key="1">
    <citation type="journal article" date="2017" name="Front. Microbiol.">
        <title>Genomics reveals a unique clone of Burkholderia cenocepacia harbouring an actively excising novel genomic island.</title>
        <authorList>
            <person name="Patil P."/>
            <person name="Mali S."/>
            <person name="Midha S."/>
            <person name="Gautam V."/>
            <person name="Dash L."/>
            <person name="Kumar S."/>
            <person name="Shastri J."/>
            <person name="Singhal L."/>
            <person name="Patil P.B."/>
        </authorList>
    </citation>
    <scope>NUCLEOTIDE SEQUENCE [LARGE SCALE GENOMIC DNA]</scope>
    <source>
        <strain evidence="2 3">BC-19</strain>
    </source>
</reference>
<feature type="signal peptide" evidence="1">
    <location>
        <begin position="1"/>
        <end position="27"/>
    </location>
</feature>
<dbReference type="PANTHER" id="PTHR35271:SF1">
    <property type="entry name" value="ABC TRANSPORTER, SUBSTRATE-BINDING LIPOPROTEIN"/>
    <property type="match status" value="1"/>
</dbReference>
<dbReference type="CDD" id="cd06325">
    <property type="entry name" value="PBP1_ABC_unchar_transporter"/>
    <property type="match status" value="1"/>
</dbReference>
<dbReference type="InterPro" id="IPR007487">
    <property type="entry name" value="ABC_transpt-TYRBP-like"/>
</dbReference>
<feature type="chain" id="PRO_5044465834" evidence="1">
    <location>
        <begin position="28"/>
        <end position="321"/>
    </location>
</feature>
<organism evidence="2 3">
    <name type="scientific">Burkholderia cenocepacia</name>
    <dbReference type="NCBI Taxonomy" id="95486"/>
    <lineage>
        <taxon>Bacteria</taxon>
        <taxon>Pseudomonadati</taxon>
        <taxon>Pseudomonadota</taxon>
        <taxon>Betaproteobacteria</taxon>
        <taxon>Burkholderiales</taxon>
        <taxon>Burkholderiaceae</taxon>
        <taxon>Burkholderia</taxon>
        <taxon>Burkholderia cepacia complex</taxon>
    </lineage>
</organism>
<evidence type="ECO:0000256" key="1">
    <source>
        <dbReference type="SAM" id="SignalP"/>
    </source>
</evidence>